<dbReference type="Gene3D" id="2.40.30.110">
    <property type="entry name" value="Aminomethyltransferase beta-barrel domains"/>
    <property type="match status" value="1"/>
</dbReference>
<dbReference type="GO" id="GO:0008168">
    <property type="term" value="F:methyltransferase activity"/>
    <property type="evidence" value="ECO:0007669"/>
    <property type="project" value="UniProtKB-KW"/>
</dbReference>
<evidence type="ECO:0000256" key="8">
    <source>
        <dbReference type="PIRSR" id="PIRSR006487-1"/>
    </source>
</evidence>
<comment type="caution">
    <text evidence="11">The sequence shown here is derived from an EMBL/GenBank/DDBJ whole genome shotgun (WGS) entry which is preliminary data.</text>
</comment>
<dbReference type="PANTHER" id="PTHR43757:SF2">
    <property type="entry name" value="AMINOMETHYLTRANSFERASE, MITOCHONDRIAL"/>
    <property type="match status" value="1"/>
</dbReference>
<comment type="similarity">
    <text evidence="1">Belongs to the GcvT family.</text>
</comment>
<dbReference type="AlphaFoldDB" id="A0A431VI30"/>
<keyword evidence="5" id="KW-0809">Transit peptide</keyword>
<evidence type="ECO:0000256" key="1">
    <source>
        <dbReference type="ARBA" id="ARBA00008609"/>
    </source>
</evidence>
<name>A0A431VI30_9PROT</name>
<dbReference type="InterPro" id="IPR029043">
    <property type="entry name" value="GcvT/YgfZ_C"/>
</dbReference>
<dbReference type="GO" id="GO:0032259">
    <property type="term" value="P:methylation"/>
    <property type="evidence" value="ECO:0007669"/>
    <property type="project" value="UniProtKB-KW"/>
</dbReference>
<dbReference type="InterPro" id="IPR027266">
    <property type="entry name" value="TrmE/GcvT-like"/>
</dbReference>
<dbReference type="OrthoDB" id="9774591at2"/>
<dbReference type="InterPro" id="IPR006223">
    <property type="entry name" value="GcvT"/>
</dbReference>
<dbReference type="Pfam" id="PF08669">
    <property type="entry name" value="GCV_T_C"/>
    <property type="match status" value="1"/>
</dbReference>
<organism evidence="11 12">
    <name type="scientific">Azospirillum griseum</name>
    <dbReference type="NCBI Taxonomy" id="2496639"/>
    <lineage>
        <taxon>Bacteria</taxon>
        <taxon>Pseudomonadati</taxon>
        <taxon>Pseudomonadota</taxon>
        <taxon>Alphaproteobacteria</taxon>
        <taxon>Rhodospirillales</taxon>
        <taxon>Azospirillaceae</taxon>
        <taxon>Azospirillum</taxon>
    </lineage>
</organism>
<dbReference type="GO" id="GO:0008483">
    <property type="term" value="F:transaminase activity"/>
    <property type="evidence" value="ECO:0007669"/>
    <property type="project" value="UniProtKB-KW"/>
</dbReference>
<dbReference type="InterPro" id="IPR013977">
    <property type="entry name" value="GcvT_C"/>
</dbReference>
<keyword evidence="11" id="KW-0489">Methyltransferase</keyword>
<evidence type="ECO:0000259" key="10">
    <source>
        <dbReference type="Pfam" id="PF08669"/>
    </source>
</evidence>
<dbReference type="Gene3D" id="3.30.70.1400">
    <property type="entry name" value="Aminomethyltransferase beta-barrel domains"/>
    <property type="match status" value="1"/>
</dbReference>
<gene>
    <name evidence="11" type="primary">gcvT</name>
    <name evidence="11" type="ORF">EJ903_10360</name>
</gene>
<keyword evidence="4 11" id="KW-0808">Transferase</keyword>
<evidence type="ECO:0000313" key="12">
    <source>
        <dbReference type="Proteomes" id="UP000277007"/>
    </source>
</evidence>
<dbReference type="FunFam" id="3.30.70.1400:FF:000001">
    <property type="entry name" value="Aminomethyltransferase"/>
    <property type="match status" value="1"/>
</dbReference>
<accession>A0A431VI30</accession>
<dbReference type="SUPFAM" id="SSF101790">
    <property type="entry name" value="Aminomethyltransferase beta-barrel domain"/>
    <property type="match status" value="1"/>
</dbReference>
<evidence type="ECO:0000259" key="9">
    <source>
        <dbReference type="Pfam" id="PF01571"/>
    </source>
</evidence>
<evidence type="ECO:0000256" key="3">
    <source>
        <dbReference type="ARBA" id="ARBA00022576"/>
    </source>
</evidence>
<feature type="binding site" evidence="8">
    <location>
        <position position="204"/>
    </location>
    <ligand>
        <name>substrate</name>
    </ligand>
</feature>
<comment type="catalytic activity">
    <reaction evidence="7">
        <text>N(6)-[(R)-S(8)-aminomethyldihydrolipoyl]-L-lysyl-[protein] + (6S)-5,6,7,8-tetrahydrofolate = N(6)-[(R)-dihydrolipoyl]-L-lysyl-[protein] + (6R)-5,10-methylene-5,6,7,8-tetrahydrofolate + NH4(+)</text>
        <dbReference type="Rhea" id="RHEA:16945"/>
        <dbReference type="Rhea" id="RHEA-COMP:10475"/>
        <dbReference type="Rhea" id="RHEA-COMP:10492"/>
        <dbReference type="ChEBI" id="CHEBI:15636"/>
        <dbReference type="ChEBI" id="CHEBI:28938"/>
        <dbReference type="ChEBI" id="CHEBI:57453"/>
        <dbReference type="ChEBI" id="CHEBI:83100"/>
        <dbReference type="ChEBI" id="CHEBI:83143"/>
        <dbReference type="EC" id="2.1.2.10"/>
    </reaction>
</comment>
<evidence type="ECO:0000313" key="11">
    <source>
        <dbReference type="EMBL" id="RTR20522.1"/>
    </source>
</evidence>
<dbReference type="SUPFAM" id="SSF103025">
    <property type="entry name" value="Folate-binding domain"/>
    <property type="match status" value="1"/>
</dbReference>
<dbReference type="Pfam" id="PF01571">
    <property type="entry name" value="GCV_T"/>
    <property type="match status" value="1"/>
</dbReference>
<dbReference type="NCBIfam" id="NF001567">
    <property type="entry name" value="PRK00389.1"/>
    <property type="match status" value="1"/>
</dbReference>
<keyword evidence="3" id="KW-0032">Aminotransferase</keyword>
<sequence length="375" mass="39877">MTDSTEAIKTTALHALHVELGARMVPFAGYDMPVQYPLGILKEHQHTRDKAGLFDVSHMGQVRLKPIASAGVDPASALETLVPGDIKGLAVGRTRYTLFLNEQGGILDDLMVTNAGDHLFLVVNAACKEQDIAHLRGKLAGLVEVEYLADLALLALQGPMAAEVMARFVPEAATMPFMSCRSAQFNGVPVTLTRSGYTGEDGYELSCPNDAAEAIARALLAEAEVEAIGLGARDSLRLEAGLCLYGHDIDTTTTPVDGALEWTLPKRRRAEGGFPGHAIIVQQLADGASRRRVGIQPEGRQPAREHTDILDANGTKIGEITSGGFGPTAGAPVAMGYVDRAHAAVGTPLTLMVRGKPLPARVAALPFVPQRYYRG</sequence>
<dbReference type="PIRSF" id="PIRSF006487">
    <property type="entry name" value="GcvT"/>
    <property type="match status" value="1"/>
</dbReference>
<dbReference type="EMBL" id="RXMA01000008">
    <property type="protein sequence ID" value="RTR20522.1"/>
    <property type="molecule type" value="Genomic_DNA"/>
</dbReference>
<dbReference type="Proteomes" id="UP000277007">
    <property type="component" value="Unassembled WGS sequence"/>
</dbReference>
<evidence type="ECO:0000256" key="7">
    <source>
        <dbReference type="ARBA" id="ARBA00047665"/>
    </source>
</evidence>
<evidence type="ECO:0000256" key="2">
    <source>
        <dbReference type="ARBA" id="ARBA00012616"/>
    </source>
</evidence>
<dbReference type="EC" id="2.1.2.10" evidence="2"/>
<protein>
    <recommendedName>
        <fullName evidence="2">aminomethyltransferase</fullName>
        <ecNumber evidence="2">2.1.2.10</ecNumber>
    </recommendedName>
    <alternativeName>
        <fullName evidence="6">Glycine cleavage system T protein</fullName>
    </alternativeName>
</protein>
<dbReference type="InterPro" id="IPR028896">
    <property type="entry name" value="GcvT/YgfZ/DmdA"/>
</dbReference>
<dbReference type="GO" id="GO:0006546">
    <property type="term" value="P:glycine catabolic process"/>
    <property type="evidence" value="ECO:0007669"/>
    <property type="project" value="InterPro"/>
</dbReference>
<evidence type="ECO:0000256" key="5">
    <source>
        <dbReference type="ARBA" id="ARBA00022946"/>
    </source>
</evidence>
<dbReference type="GO" id="GO:0004047">
    <property type="term" value="F:aminomethyltransferase activity"/>
    <property type="evidence" value="ECO:0007669"/>
    <property type="project" value="UniProtKB-EC"/>
</dbReference>
<proteinExistence type="inferred from homology"/>
<feature type="domain" description="GCVT N-terminal" evidence="9">
    <location>
        <begin position="13"/>
        <end position="264"/>
    </location>
</feature>
<reference evidence="11 12" key="1">
    <citation type="submission" date="2018-12" db="EMBL/GenBank/DDBJ databases">
        <authorList>
            <person name="Yang Y."/>
        </authorList>
    </citation>
    <scope>NUCLEOTIDE SEQUENCE [LARGE SCALE GENOMIC DNA]</scope>
    <source>
        <strain evidence="11 12">L-25-5w-1</strain>
    </source>
</reference>
<dbReference type="Gene3D" id="4.10.1250.10">
    <property type="entry name" value="Aminomethyltransferase fragment"/>
    <property type="match status" value="1"/>
</dbReference>
<dbReference type="NCBIfam" id="TIGR00528">
    <property type="entry name" value="gcvT"/>
    <property type="match status" value="1"/>
</dbReference>
<dbReference type="InterPro" id="IPR006222">
    <property type="entry name" value="GCVT_N"/>
</dbReference>
<keyword evidence="12" id="KW-1185">Reference proteome</keyword>
<evidence type="ECO:0000256" key="4">
    <source>
        <dbReference type="ARBA" id="ARBA00022679"/>
    </source>
</evidence>
<dbReference type="Gene3D" id="3.30.1360.120">
    <property type="entry name" value="Probable tRNA modification gtpase trme, domain 1"/>
    <property type="match status" value="1"/>
</dbReference>
<dbReference type="RefSeq" id="WP_126614841.1">
    <property type="nucleotide sequence ID" value="NZ_JBHUCY010000077.1"/>
</dbReference>
<evidence type="ECO:0000256" key="6">
    <source>
        <dbReference type="ARBA" id="ARBA00031395"/>
    </source>
</evidence>
<dbReference type="FunFam" id="4.10.1250.10:FF:000002">
    <property type="entry name" value="Aminomethyltransferase"/>
    <property type="match status" value="1"/>
</dbReference>
<dbReference type="PANTHER" id="PTHR43757">
    <property type="entry name" value="AMINOMETHYLTRANSFERASE"/>
    <property type="match status" value="1"/>
</dbReference>
<dbReference type="NCBIfam" id="NF010093">
    <property type="entry name" value="PRK13579.1"/>
    <property type="match status" value="1"/>
</dbReference>
<feature type="domain" description="Aminomethyltransferase C-terminal" evidence="10">
    <location>
        <begin position="290"/>
        <end position="368"/>
    </location>
</feature>
<dbReference type="GO" id="GO:0005960">
    <property type="term" value="C:glycine cleavage complex"/>
    <property type="evidence" value="ECO:0007669"/>
    <property type="project" value="InterPro"/>
</dbReference>